<keyword evidence="5" id="KW-0472">Membrane</keyword>
<dbReference type="PANTHER" id="PTHR30008:SF0">
    <property type="entry name" value="EXODEOXYRIBONUCLEASE 7 LARGE SUBUNIT"/>
    <property type="match status" value="1"/>
</dbReference>
<evidence type="ECO:0000313" key="9">
    <source>
        <dbReference type="Proteomes" id="UP001321018"/>
    </source>
</evidence>
<feature type="transmembrane region" description="Helical" evidence="5">
    <location>
        <begin position="397"/>
        <end position="414"/>
    </location>
</feature>
<dbReference type="GO" id="GO:0009318">
    <property type="term" value="C:exodeoxyribonuclease VII complex"/>
    <property type="evidence" value="ECO:0007669"/>
    <property type="project" value="InterPro"/>
</dbReference>
<evidence type="ECO:0000313" key="8">
    <source>
        <dbReference type="EMBL" id="MCU4744551.1"/>
    </source>
</evidence>
<proteinExistence type="inferred from homology"/>
<dbReference type="InterPro" id="IPR020579">
    <property type="entry name" value="Exonuc_VII_lsu_C"/>
</dbReference>
<keyword evidence="3 8" id="KW-0378">Hydrolase</keyword>
<evidence type="ECO:0000256" key="3">
    <source>
        <dbReference type="ARBA" id="ARBA00022801"/>
    </source>
</evidence>
<evidence type="ECO:0000256" key="5">
    <source>
        <dbReference type="SAM" id="Phobius"/>
    </source>
</evidence>
<evidence type="ECO:0000259" key="6">
    <source>
        <dbReference type="Pfam" id="PF02601"/>
    </source>
</evidence>
<accession>A0AAP2Z3K0</accession>
<dbReference type="EMBL" id="JAOPKA010000031">
    <property type="protein sequence ID" value="MCU4744551.1"/>
    <property type="molecule type" value="Genomic_DNA"/>
</dbReference>
<dbReference type="Pfam" id="PF02601">
    <property type="entry name" value="Exonuc_VII_L"/>
    <property type="match status" value="1"/>
</dbReference>
<keyword evidence="1" id="KW-0963">Cytoplasm</keyword>
<keyword evidence="5" id="KW-0812">Transmembrane</keyword>
<protein>
    <submittedName>
        <fullName evidence="8">Exodeoxyribonuclease VII large subunit</fullName>
        <ecNumber evidence="8">3.1.11.6</ecNumber>
    </submittedName>
</protein>
<evidence type="ECO:0000259" key="7">
    <source>
        <dbReference type="Pfam" id="PF13742"/>
    </source>
</evidence>
<sequence>MGVESFPNNDDSEATLETLHDVLDTEDVTFVDALNDEIGTLLENSSALRYDYVVGDVSDYGISGNGHAHFDLVHEGSTLHCVIYSYRLDSLGGGEGEGGELDDGTKAAVKGDLSYYAANGSVSVIVEDVVEIGEGAYQQIYQQNRRILEEDGLLDEETKRPLPAFPRRVGIVTSVDSDARKDAVTSIHGRYPGVDIVVQHTSVQGDDAMLSMMQAISELDDDARVDVIVLTRGGGSEKDLRVFNETPLCRVIHNTETPIVVGVGHENDRTLADEVADRRVMTPTHAGEIVPKKVRLEEQLTNASARLETAYGRTAQSRLEAVEGELNGAYEQRVSGELTRLSTDLDRAFEALAAEHLTTLDNRLDHALETLEQRKRHEQEQAVATTEYEQSRRRQRIAIAVLLLLVLGLLGYILL</sequence>
<gene>
    <name evidence="8" type="primary">xseA</name>
    <name evidence="8" type="ORF">OB960_24585</name>
</gene>
<dbReference type="HAMAP" id="MF_00378">
    <property type="entry name" value="Exonuc_7_L"/>
    <property type="match status" value="1"/>
</dbReference>
<dbReference type="InterPro" id="IPR003753">
    <property type="entry name" value="Exonuc_VII_L"/>
</dbReference>
<evidence type="ECO:0000256" key="2">
    <source>
        <dbReference type="ARBA" id="ARBA00022722"/>
    </source>
</evidence>
<keyword evidence="2" id="KW-0540">Nuclease</keyword>
<reference evidence="8" key="1">
    <citation type="submission" date="2022-09" db="EMBL/GenBank/DDBJ databases">
        <title>Enrichment on poylsaccharides allowed isolation of novel metabolic and taxonomic groups of Haloarchaea.</title>
        <authorList>
            <person name="Sorokin D.Y."/>
            <person name="Elcheninov A.G."/>
            <person name="Khizhniak T.V."/>
            <person name="Kolganova T.V."/>
            <person name="Kublanov I.V."/>
        </authorList>
    </citation>
    <scope>NUCLEOTIDE SEQUENCE</scope>
    <source>
        <strain evidence="8">AArc-xg1-1</strain>
    </source>
</reference>
<keyword evidence="5" id="KW-1133">Transmembrane helix</keyword>
<dbReference type="GO" id="GO:0003676">
    <property type="term" value="F:nucleic acid binding"/>
    <property type="evidence" value="ECO:0007669"/>
    <property type="project" value="InterPro"/>
</dbReference>
<dbReference type="RefSeq" id="WP_338006358.1">
    <property type="nucleotide sequence ID" value="NZ_JAOPKA010000031.1"/>
</dbReference>
<dbReference type="EC" id="3.1.11.6" evidence="8"/>
<dbReference type="PANTHER" id="PTHR30008">
    <property type="entry name" value="EXODEOXYRIBONUCLEASE 7 LARGE SUBUNIT"/>
    <property type="match status" value="1"/>
</dbReference>
<dbReference type="NCBIfam" id="TIGR00237">
    <property type="entry name" value="xseA"/>
    <property type="match status" value="1"/>
</dbReference>
<feature type="domain" description="Exonuclease VII large subunit C-terminal" evidence="6">
    <location>
        <begin position="153"/>
        <end position="392"/>
    </location>
</feature>
<dbReference type="Pfam" id="PF13742">
    <property type="entry name" value="tRNA_anti_2"/>
    <property type="match status" value="1"/>
</dbReference>
<keyword evidence="4" id="KW-0269">Exonuclease</keyword>
<dbReference type="CDD" id="cd04489">
    <property type="entry name" value="ExoVII_LU_OBF"/>
    <property type="match status" value="1"/>
</dbReference>
<evidence type="ECO:0000256" key="1">
    <source>
        <dbReference type="ARBA" id="ARBA00022490"/>
    </source>
</evidence>
<organism evidence="8 9">
    <name type="scientific">Natronoglomus mannanivorans</name>
    <dbReference type="NCBI Taxonomy" id="2979990"/>
    <lineage>
        <taxon>Archaea</taxon>
        <taxon>Methanobacteriati</taxon>
        <taxon>Methanobacteriota</taxon>
        <taxon>Stenosarchaea group</taxon>
        <taxon>Halobacteria</taxon>
        <taxon>Halobacteriales</taxon>
        <taxon>Natrialbaceae</taxon>
        <taxon>Natronoglomus</taxon>
    </lineage>
</organism>
<dbReference type="InterPro" id="IPR025824">
    <property type="entry name" value="OB-fold_nuc-bd_dom"/>
</dbReference>
<dbReference type="AlphaFoldDB" id="A0AAP2Z3K0"/>
<dbReference type="Proteomes" id="UP001321018">
    <property type="component" value="Unassembled WGS sequence"/>
</dbReference>
<evidence type="ECO:0000256" key="4">
    <source>
        <dbReference type="ARBA" id="ARBA00022839"/>
    </source>
</evidence>
<dbReference type="GO" id="GO:0006308">
    <property type="term" value="P:DNA catabolic process"/>
    <property type="evidence" value="ECO:0007669"/>
    <property type="project" value="InterPro"/>
</dbReference>
<comment type="caution">
    <text evidence="8">The sequence shown here is derived from an EMBL/GenBank/DDBJ whole genome shotgun (WGS) entry which is preliminary data.</text>
</comment>
<name>A0AAP2Z3K0_9EURY</name>
<dbReference type="GO" id="GO:0008855">
    <property type="term" value="F:exodeoxyribonuclease VII activity"/>
    <property type="evidence" value="ECO:0007669"/>
    <property type="project" value="UniProtKB-EC"/>
</dbReference>
<feature type="domain" description="OB-fold nucleic acid binding" evidence="7">
    <location>
        <begin position="31"/>
        <end position="129"/>
    </location>
</feature>